<dbReference type="EMBL" id="MAVT02002387">
    <property type="protein sequence ID" value="POS69347.1"/>
    <property type="molecule type" value="Genomic_DNA"/>
</dbReference>
<dbReference type="GO" id="GO:0005634">
    <property type="term" value="C:nucleus"/>
    <property type="evidence" value="ECO:0007669"/>
    <property type="project" value="UniProtKB-SubCell"/>
</dbReference>
<dbReference type="Proteomes" id="UP000094444">
    <property type="component" value="Unassembled WGS sequence"/>
</dbReference>
<dbReference type="Pfam" id="PF00227">
    <property type="entry name" value="Proteasome"/>
    <property type="match status" value="2"/>
</dbReference>
<evidence type="ECO:0000256" key="1">
    <source>
        <dbReference type="ARBA" id="ARBA00022490"/>
    </source>
</evidence>
<evidence type="ECO:0000256" key="5">
    <source>
        <dbReference type="RuleBase" id="RU004203"/>
    </source>
</evidence>
<evidence type="ECO:0000259" key="7">
    <source>
        <dbReference type="SMART" id="SM00948"/>
    </source>
</evidence>
<dbReference type="GO" id="GO:0006511">
    <property type="term" value="P:ubiquitin-dependent protein catabolic process"/>
    <property type="evidence" value="ECO:0007669"/>
    <property type="project" value="InterPro"/>
</dbReference>
<evidence type="ECO:0000256" key="2">
    <source>
        <dbReference type="ARBA" id="ARBA00022942"/>
    </source>
</evidence>
<dbReference type="InterPro" id="IPR001353">
    <property type="entry name" value="Proteasome_sua/b"/>
</dbReference>
<reference evidence="8" key="1">
    <citation type="submission" date="2017-09" db="EMBL/GenBank/DDBJ databases">
        <title>Polyketide synthases of a Diaporthe helianthi virulent isolate.</title>
        <authorList>
            <person name="Baroncelli R."/>
        </authorList>
    </citation>
    <scope>NUCLEOTIDE SEQUENCE [LARGE SCALE GENOMIC DNA]</scope>
    <source>
        <strain evidence="8">7/96</strain>
    </source>
</reference>
<dbReference type="FunFam" id="3.60.20.10:FF:000004">
    <property type="entry name" value="Proteasome subunit alpha type-4"/>
    <property type="match status" value="1"/>
</dbReference>
<comment type="similarity">
    <text evidence="4">Belongs to the peptidase T1A family.</text>
</comment>
<comment type="function">
    <text evidence="5">Component of the proteasome, a multicatalytic proteinase complex which is characterized by its ability to cleave peptides with Arg, Phe, Tyr, Leu, and Glu adjacent to the leaving group at neutral or slightly basic pH. The proteasome has an ATP-dependent proteolytic activity.</text>
</comment>
<feature type="domain" description="Proteasome alpha-type subunits" evidence="7">
    <location>
        <begin position="13"/>
        <end position="35"/>
    </location>
</feature>
<dbReference type="InterPro" id="IPR023332">
    <property type="entry name" value="Proteasome_alpha-type"/>
</dbReference>
<dbReference type="InterPro" id="IPR016050">
    <property type="entry name" value="Proteasome_bsu_CS"/>
</dbReference>
<dbReference type="CDD" id="cd03755">
    <property type="entry name" value="proteasome_alpha_type_7"/>
    <property type="match status" value="1"/>
</dbReference>
<dbReference type="SMART" id="SM00948">
    <property type="entry name" value="Proteasome_A_N"/>
    <property type="match status" value="1"/>
</dbReference>
<keyword evidence="3 5" id="KW-0539">Nucleus</keyword>
<name>A0A2P5HGG4_DIAHE</name>
<dbReference type="InParanoid" id="A0A2P5HGG4"/>
<dbReference type="FunCoup" id="A0A2P5HGG4">
    <property type="interactions" value="843"/>
</dbReference>
<proteinExistence type="inferred from homology"/>
<dbReference type="InterPro" id="IPR050115">
    <property type="entry name" value="Proteasome_alpha"/>
</dbReference>
<dbReference type="OrthoDB" id="431557at2759"/>
<keyword evidence="1 5" id="KW-0963">Cytoplasm</keyword>
<comment type="subcellular location">
    <subcellularLocation>
        <location evidence="5">Cytoplasm</location>
    </subcellularLocation>
    <subcellularLocation>
        <location evidence="5">Nucleus</location>
    </subcellularLocation>
</comment>
<comment type="caution">
    <text evidence="8">The sequence shown here is derived from an EMBL/GenBank/DDBJ whole genome shotgun (WGS) entry which is preliminary data.</text>
</comment>
<comment type="similarity">
    <text evidence="5">Belongs to the peptidase T1B family.</text>
</comment>
<protein>
    <recommendedName>
        <fullName evidence="5">Proteasome subunit beta</fullName>
    </recommendedName>
</protein>
<dbReference type="PROSITE" id="PS00854">
    <property type="entry name" value="PROTEASOME_BETA_1"/>
    <property type="match status" value="1"/>
</dbReference>
<evidence type="ECO:0000256" key="6">
    <source>
        <dbReference type="SAM" id="MobiDB-lite"/>
    </source>
</evidence>
<dbReference type="AlphaFoldDB" id="A0A2P5HGG4"/>
<evidence type="ECO:0000313" key="9">
    <source>
        <dbReference type="Proteomes" id="UP000094444"/>
    </source>
</evidence>
<evidence type="ECO:0000313" key="8">
    <source>
        <dbReference type="EMBL" id="POS69347.1"/>
    </source>
</evidence>
<keyword evidence="9" id="KW-1185">Reference proteome</keyword>
<dbReference type="PANTHER" id="PTHR11599">
    <property type="entry name" value="PROTEASOME SUBUNIT ALPHA/BETA"/>
    <property type="match status" value="1"/>
</dbReference>
<sequence length="294" mass="32126">MASGYDRALSALWQTVLTYHSPDGHVFQVEYAGEAVKRGTCAVGVKGADIVVLGCEKRSAMKLQDTRITPSKIGLIDTHVCLAFAGLNADARILVDKARLEAQSHRLNLEDPVTIDYITKHVAGVQQRYTQRGGVRPFGISTLIVGFDHGSKIPRLYQTEPSGIYSAWCVTSAGLLGEGELELTANYRKANAIGRSSKTVREFLERNYKEDMDREATIRLAIKSLLEVVQTGAKNIEIAIMAPGKTIEMLPTEDIENYVKNIEQEKQEEAAKKKGARTTGAGSSSIPTRTAGEE</sequence>
<dbReference type="InterPro" id="IPR000426">
    <property type="entry name" value="Proteasome_asu_N"/>
</dbReference>
<dbReference type="SUPFAM" id="SSF56235">
    <property type="entry name" value="N-terminal nucleophile aminohydrolases (Ntn hydrolases)"/>
    <property type="match status" value="1"/>
</dbReference>
<evidence type="ECO:0000256" key="4">
    <source>
        <dbReference type="PROSITE-ProRule" id="PRU00808"/>
    </source>
</evidence>
<dbReference type="STRING" id="158607.A0A2P5HGG4"/>
<accession>A0A2P5HGG4</accession>
<dbReference type="PROSITE" id="PS51475">
    <property type="entry name" value="PROTEASOME_ALPHA_2"/>
    <property type="match status" value="1"/>
</dbReference>
<keyword evidence="2 4" id="KW-0647">Proteasome</keyword>
<dbReference type="GO" id="GO:0019773">
    <property type="term" value="C:proteasome core complex, alpha-subunit complex"/>
    <property type="evidence" value="ECO:0007669"/>
    <property type="project" value="UniProtKB-UniRule"/>
</dbReference>
<dbReference type="InterPro" id="IPR029055">
    <property type="entry name" value="Ntn_hydrolases_N"/>
</dbReference>
<dbReference type="Gene3D" id="3.60.20.10">
    <property type="entry name" value="Glutamine Phosphoribosylpyrophosphate, subunit 1, domain 1"/>
    <property type="match status" value="1"/>
</dbReference>
<comment type="subunit">
    <text evidence="5">Component of the proteasome complex.</text>
</comment>
<dbReference type="GO" id="GO:0005737">
    <property type="term" value="C:cytoplasm"/>
    <property type="evidence" value="ECO:0007669"/>
    <property type="project" value="UniProtKB-SubCell"/>
</dbReference>
<organism evidence="8 9">
    <name type="scientific">Diaporthe helianthi</name>
    <dbReference type="NCBI Taxonomy" id="158607"/>
    <lineage>
        <taxon>Eukaryota</taxon>
        <taxon>Fungi</taxon>
        <taxon>Dikarya</taxon>
        <taxon>Ascomycota</taxon>
        <taxon>Pezizomycotina</taxon>
        <taxon>Sordariomycetes</taxon>
        <taxon>Sordariomycetidae</taxon>
        <taxon>Diaporthales</taxon>
        <taxon>Diaporthaceae</taxon>
        <taxon>Diaporthe</taxon>
    </lineage>
</organism>
<evidence type="ECO:0000256" key="3">
    <source>
        <dbReference type="ARBA" id="ARBA00023242"/>
    </source>
</evidence>
<gene>
    <name evidence="8" type="ORF">DHEL01_v212257</name>
</gene>
<feature type="region of interest" description="Disordered" evidence="6">
    <location>
        <begin position="266"/>
        <end position="294"/>
    </location>
</feature>